<keyword evidence="9" id="KW-1185">Reference proteome</keyword>
<evidence type="ECO:0000256" key="4">
    <source>
        <dbReference type="ARBA" id="ARBA00022842"/>
    </source>
</evidence>
<proteinExistence type="predicted"/>
<dbReference type="InterPro" id="IPR023214">
    <property type="entry name" value="HAD_sf"/>
</dbReference>
<dbReference type="SUPFAM" id="SSF81665">
    <property type="entry name" value="Calcium ATPase, transmembrane domain M"/>
    <property type="match status" value="1"/>
</dbReference>
<keyword evidence="4" id="KW-0460">Magnesium</keyword>
<dbReference type="PANTHER" id="PTHR24093:SF434">
    <property type="entry name" value="CALCIUM-TRANSPORTING ATPASE 13, PLASMA MEMBRANE-TYPE-RELATED"/>
    <property type="match status" value="1"/>
</dbReference>
<dbReference type="Pfam" id="PF00689">
    <property type="entry name" value="Cation_ATPase_C"/>
    <property type="match status" value="1"/>
</dbReference>
<evidence type="ECO:0000313" key="9">
    <source>
        <dbReference type="Proteomes" id="UP000237105"/>
    </source>
</evidence>
<keyword evidence="6" id="KW-0472">Membrane</keyword>
<name>A0A2P5E321_PARAD</name>
<comment type="caution">
    <text evidence="8">The sequence shown here is derived from an EMBL/GenBank/DDBJ whole genome shotgun (WGS) entry which is preliminary data.</text>
</comment>
<dbReference type="GO" id="GO:0000166">
    <property type="term" value="F:nucleotide binding"/>
    <property type="evidence" value="ECO:0007669"/>
    <property type="project" value="InterPro"/>
</dbReference>
<dbReference type="Gene3D" id="3.40.1110.10">
    <property type="entry name" value="Calcium-transporting ATPase, cytoplasmic domain N"/>
    <property type="match status" value="1"/>
</dbReference>
<keyword evidence="5" id="KW-1133">Transmembrane helix</keyword>
<dbReference type="AlphaFoldDB" id="A0A2P5E321"/>
<dbReference type="OrthoDB" id="3352408at2759"/>
<sequence length="334" mass="37372">MLKIWIVIIKTKFEETIRDVANRSLRCIAFAHKESVEAKEIQSGIKVEILKDGMTLLGTMGISDPCHPEVKDAVSCLQNAGVKVKMFTDENILLTPNSGAVIESVEFQNYTQEERMKKVDEIRVMARSSPSHKLLMIQCLRQKRHVVAIVGNDSNDSSMMKEADIGLYMGIQGIEVTEDNSDIVLADAETLPLIAVQLMWVSLITDTLACFAFATEKPTKVLMKKPPVSMMDPLLSNIMLRNILPQALYQIALLLTIQITGTSIFDMDSDVTVTFIFTSYVLCQVFNQVNSRKLASKNVFEKINENKHFLVISVVIIVLGNNLPNKHTIVEVIK</sequence>
<evidence type="ECO:0000256" key="6">
    <source>
        <dbReference type="ARBA" id="ARBA00023136"/>
    </source>
</evidence>
<dbReference type="Pfam" id="PF13246">
    <property type="entry name" value="Cation_ATPase"/>
    <property type="match status" value="1"/>
</dbReference>
<dbReference type="InterPro" id="IPR023298">
    <property type="entry name" value="ATPase_P-typ_TM_dom_sf"/>
</dbReference>
<protein>
    <submittedName>
        <fullName evidence="8">P-type ATPase</fullName>
    </submittedName>
</protein>
<keyword evidence="3" id="KW-0479">Metal-binding</keyword>
<dbReference type="Gene3D" id="3.40.50.1000">
    <property type="entry name" value="HAD superfamily/HAD-like"/>
    <property type="match status" value="1"/>
</dbReference>
<evidence type="ECO:0000256" key="2">
    <source>
        <dbReference type="ARBA" id="ARBA00022692"/>
    </source>
</evidence>
<dbReference type="GO" id="GO:0005886">
    <property type="term" value="C:plasma membrane"/>
    <property type="evidence" value="ECO:0007669"/>
    <property type="project" value="TreeGrafter"/>
</dbReference>
<evidence type="ECO:0000256" key="1">
    <source>
        <dbReference type="ARBA" id="ARBA00004370"/>
    </source>
</evidence>
<dbReference type="GO" id="GO:0005388">
    <property type="term" value="F:P-type calcium transporter activity"/>
    <property type="evidence" value="ECO:0007669"/>
    <property type="project" value="TreeGrafter"/>
</dbReference>
<accession>A0A2P5E321</accession>
<evidence type="ECO:0000256" key="5">
    <source>
        <dbReference type="ARBA" id="ARBA00022989"/>
    </source>
</evidence>
<dbReference type="Gene3D" id="1.20.1110.10">
    <property type="entry name" value="Calcium-transporting ATPase, transmembrane domain"/>
    <property type="match status" value="1"/>
</dbReference>
<dbReference type="SUPFAM" id="SSF56784">
    <property type="entry name" value="HAD-like"/>
    <property type="match status" value="1"/>
</dbReference>
<dbReference type="EMBL" id="JXTB01000002">
    <property type="protein sequence ID" value="PON79945.1"/>
    <property type="molecule type" value="Genomic_DNA"/>
</dbReference>
<dbReference type="STRING" id="3476.A0A2P5E321"/>
<dbReference type="InterPro" id="IPR023299">
    <property type="entry name" value="ATPase_P-typ_cyto_dom_N"/>
</dbReference>
<dbReference type="Proteomes" id="UP000237105">
    <property type="component" value="Unassembled WGS sequence"/>
</dbReference>
<reference evidence="9" key="1">
    <citation type="submission" date="2016-06" db="EMBL/GenBank/DDBJ databases">
        <title>Parallel loss of symbiosis genes in relatives of nitrogen-fixing non-legume Parasponia.</title>
        <authorList>
            <person name="Van Velzen R."/>
            <person name="Holmer R."/>
            <person name="Bu F."/>
            <person name="Rutten L."/>
            <person name="Van Zeijl A."/>
            <person name="Liu W."/>
            <person name="Santuari L."/>
            <person name="Cao Q."/>
            <person name="Sharma T."/>
            <person name="Shen D."/>
            <person name="Roswanjaya Y."/>
            <person name="Wardhani T."/>
            <person name="Kalhor M.S."/>
            <person name="Jansen J."/>
            <person name="Van den Hoogen J."/>
            <person name="Gungor B."/>
            <person name="Hartog M."/>
            <person name="Hontelez J."/>
            <person name="Verver J."/>
            <person name="Yang W.-C."/>
            <person name="Schijlen E."/>
            <person name="Repin R."/>
            <person name="Schilthuizen M."/>
            <person name="Schranz E."/>
            <person name="Heidstra R."/>
            <person name="Miyata K."/>
            <person name="Fedorova E."/>
            <person name="Kohlen W."/>
            <person name="Bisseling T."/>
            <person name="Smit S."/>
            <person name="Geurts R."/>
        </authorList>
    </citation>
    <scope>NUCLEOTIDE SEQUENCE [LARGE SCALE GENOMIC DNA]</scope>
    <source>
        <strain evidence="9">cv. WU1-14</strain>
    </source>
</reference>
<organism evidence="8 9">
    <name type="scientific">Parasponia andersonii</name>
    <name type="common">Sponia andersonii</name>
    <dbReference type="NCBI Taxonomy" id="3476"/>
    <lineage>
        <taxon>Eukaryota</taxon>
        <taxon>Viridiplantae</taxon>
        <taxon>Streptophyta</taxon>
        <taxon>Embryophyta</taxon>
        <taxon>Tracheophyta</taxon>
        <taxon>Spermatophyta</taxon>
        <taxon>Magnoliopsida</taxon>
        <taxon>eudicotyledons</taxon>
        <taxon>Gunneridae</taxon>
        <taxon>Pentapetalae</taxon>
        <taxon>rosids</taxon>
        <taxon>fabids</taxon>
        <taxon>Rosales</taxon>
        <taxon>Cannabaceae</taxon>
        <taxon>Parasponia</taxon>
    </lineage>
</organism>
<gene>
    <name evidence="8" type="ORF">PanWU01x14_003950</name>
</gene>
<evidence type="ECO:0000256" key="3">
    <source>
        <dbReference type="ARBA" id="ARBA00022723"/>
    </source>
</evidence>
<dbReference type="PANTHER" id="PTHR24093">
    <property type="entry name" value="CATION TRANSPORTING ATPASE"/>
    <property type="match status" value="1"/>
</dbReference>
<keyword evidence="2" id="KW-0812">Transmembrane</keyword>
<evidence type="ECO:0000313" key="8">
    <source>
        <dbReference type="EMBL" id="PON79945.1"/>
    </source>
</evidence>
<feature type="domain" description="Cation-transporting P-type ATPase C-terminal" evidence="7">
    <location>
        <begin position="191"/>
        <end position="319"/>
    </location>
</feature>
<comment type="subcellular location">
    <subcellularLocation>
        <location evidence="1">Membrane</location>
    </subcellularLocation>
</comment>
<dbReference type="InterPro" id="IPR036412">
    <property type="entry name" value="HAD-like_sf"/>
</dbReference>
<dbReference type="PRINTS" id="PR00119">
    <property type="entry name" value="CATATPASE"/>
</dbReference>
<dbReference type="SUPFAM" id="SSF81660">
    <property type="entry name" value="Metal cation-transporting ATPase, ATP-binding domain N"/>
    <property type="match status" value="1"/>
</dbReference>
<dbReference type="InterPro" id="IPR006068">
    <property type="entry name" value="ATPase_P-typ_cation-transptr_C"/>
</dbReference>
<evidence type="ECO:0000259" key="7">
    <source>
        <dbReference type="Pfam" id="PF00689"/>
    </source>
</evidence>
<dbReference type="GO" id="GO:0046872">
    <property type="term" value="F:metal ion binding"/>
    <property type="evidence" value="ECO:0007669"/>
    <property type="project" value="UniProtKB-KW"/>
</dbReference>